<organism evidence="1 2">
    <name type="scientific">Mycetocola manganoxydans</name>
    <dbReference type="NCBI Taxonomy" id="699879"/>
    <lineage>
        <taxon>Bacteria</taxon>
        <taxon>Bacillati</taxon>
        <taxon>Actinomycetota</taxon>
        <taxon>Actinomycetes</taxon>
        <taxon>Micrococcales</taxon>
        <taxon>Microbacteriaceae</taxon>
        <taxon>Mycetocola</taxon>
    </lineage>
</organism>
<dbReference type="SUPFAM" id="SSF110296">
    <property type="entry name" value="Oligoxyloglucan reducing end-specific cellobiohydrolase"/>
    <property type="match status" value="1"/>
</dbReference>
<keyword evidence="2" id="KW-1185">Reference proteome</keyword>
<dbReference type="EMBL" id="RCUV01000002">
    <property type="protein sequence ID" value="RLP73442.1"/>
    <property type="molecule type" value="Genomic_DNA"/>
</dbReference>
<dbReference type="Proteomes" id="UP000270299">
    <property type="component" value="Unassembled WGS sequence"/>
</dbReference>
<proteinExistence type="predicted"/>
<reference evidence="1 2" key="1">
    <citation type="submission" date="2018-10" db="EMBL/GenBank/DDBJ databases">
        <authorList>
            <person name="Li J."/>
        </authorList>
    </citation>
    <scope>NUCLEOTIDE SEQUENCE [LARGE SCALE GENOMIC DNA]</scope>
    <source>
        <strain evidence="1 2">CCTCC AB209002</strain>
    </source>
</reference>
<accession>A0A3L7A239</accession>
<name>A0A3L7A239_9MICO</name>
<evidence type="ECO:0000313" key="2">
    <source>
        <dbReference type="Proteomes" id="UP000270299"/>
    </source>
</evidence>
<gene>
    <name evidence="1" type="ORF">D9V29_01785</name>
</gene>
<dbReference type="AlphaFoldDB" id="A0A3L7A239"/>
<evidence type="ECO:0000313" key="1">
    <source>
        <dbReference type="EMBL" id="RLP73442.1"/>
    </source>
</evidence>
<comment type="caution">
    <text evidence="1">The sequence shown here is derived from an EMBL/GenBank/DDBJ whole genome shotgun (WGS) entry which is preliminary data.</text>
</comment>
<sequence length="226" mass="22499">MAWRGVVGVCPDGSSALEYTEDGGASWTSVDPALETSANTLVRIVPNSATEANVVTLNGDCDPQLVGTFVAGEAWEDYSGNLGSYWYVDPTDAGNVQSPSGPQAAPCASVIALATRTESTAVLCGDQTVFELTSGSAEWSGPLAVPGAVALAGSGDGYIVAVSGQAECEGTSVVVITGGGPSPASGCLSGAVLPGETAVGAASDGTLWLWAGENFVRSTDGGATWS</sequence>
<protein>
    <recommendedName>
        <fullName evidence="3">Exo-alpha-sialidase</fullName>
    </recommendedName>
</protein>
<evidence type="ECO:0008006" key="3">
    <source>
        <dbReference type="Google" id="ProtNLM"/>
    </source>
</evidence>